<sequence length="47" mass="5576">MNVNFNDAHFYDIERQDGLFYITLRAIYVGSPSEGTKLRLFWTPEHI</sequence>
<name>A0A806KR27_9BACT</name>
<protein>
    <submittedName>
        <fullName evidence="1">Uncharacterized protein</fullName>
    </submittedName>
</protein>
<dbReference type="AlphaFoldDB" id="A0A806KR27"/>
<proteinExistence type="predicted"/>
<reference evidence="1" key="1">
    <citation type="submission" date="2012-03" db="EMBL/GenBank/DDBJ databases">
        <title>Functional metagenomics reveals considerable lignocellulase gene clusters in the gut microbiome of a wood-feeding higher termite.</title>
        <authorList>
            <person name="Liu N."/>
        </authorList>
    </citation>
    <scope>NUCLEOTIDE SEQUENCE</scope>
</reference>
<dbReference type="EMBL" id="JQ844232">
    <property type="protein sequence ID" value="AGS53409.1"/>
    <property type="molecule type" value="Genomic_DNA"/>
</dbReference>
<organism evidence="1">
    <name type="scientific">uncultured bacterium contig00025</name>
    <dbReference type="NCBI Taxonomy" id="1181514"/>
    <lineage>
        <taxon>Bacteria</taxon>
        <taxon>environmental samples</taxon>
    </lineage>
</organism>
<accession>A0A806KR27</accession>
<evidence type="ECO:0000313" key="1">
    <source>
        <dbReference type="EMBL" id="AGS53409.1"/>
    </source>
</evidence>